<name>A0ABN1ZDA6_9MICO</name>
<keyword evidence="3" id="KW-1185">Reference proteome</keyword>
<comment type="caution">
    <text evidence="2">The sequence shown here is derived from an EMBL/GenBank/DDBJ whole genome shotgun (WGS) entry which is preliminary data.</text>
</comment>
<accession>A0ABN1ZDA6</accession>
<evidence type="ECO:0000313" key="3">
    <source>
        <dbReference type="Proteomes" id="UP001501742"/>
    </source>
</evidence>
<proteinExistence type="predicted"/>
<keyword evidence="1" id="KW-0812">Transmembrane</keyword>
<dbReference type="RefSeq" id="WP_204606888.1">
    <property type="nucleotide sequence ID" value="NZ_BAAAJX010000008.1"/>
</dbReference>
<evidence type="ECO:0008006" key="4">
    <source>
        <dbReference type="Google" id="ProtNLM"/>
    </source>
</evidence>
<gene>
    <name evidence="2" type="ORF">GCM10009627_19430</name>
</gene>
<keyword evidence="1" id="KW-1133">Transmembrane helix</keyword>
<feature type="transmembrane region" description="Helical" evidence="1">
    <location>
        <begin position="28"/>
        <end position="52"/>
    </location>
</feature>
<dbReference type="EMBL" id="BAAAJX010000008">
    <property type="protein sequence ID" value="GAA1493597.1"/>
    <property type="molecule type" value="Genomic_DNA"/>
</dbReference>
<keyword evidence="1" id="KW-0472">Membrane</keyword>
<feature type="transmembrane region" description="Helical" evidence="1">
    <location>
        <begin position="64"/>
        <end position="86"/>
    </location>
</feature>
<sequence>MAKPTRSTGDPRTTAEPPATFNRTERTLAFMVGGIVCLILACFVVMIIGWLTMKHIPGDGIWPVALGVVYFGPPIAFVLMLTLLVITWTRKARQHRAEVR</sequence>
<dbReference type="Proteomes" id="UP001501742">
    <property type="component" value="Unassembled WGS sequence"/>
</dbReference>
<evidence type="ECO:0000256" key="1">
    <source>
        <dbReference type="SAM" id="Phobius"/>
    </source>
</evidence>
<reference evidence="2 3" key="1">
    <citation type="journal article" date="2019" name="Int. J. Syst. Evol. Microbiol.">
        <title>The Global Catalogue of Microorganisms (GCM) 10K type strain sequencing project: providing services to taxonomists for standard genome sequencing and annotation.</title>
        <authorList>
            <consortium name="The Broad Institute Genomics Platform"/>
            <consortium name="The Broad Institute Genome Sequencing Center for Infectious Disease"/>
            <person name="Wu L."/>
            <person name="Ma J."/>
        </authorList>
    </citation>
    <scope>NUCLEOTIDE SEQUENCE [LARGE SCALE GENOMIC DNA]</scope>
    <source>
        <strain evidence="2 3">JCM 12140</strain>
    </source>
</reference>
<protein>
    <recommendedName>
        <fullName evidence="4">Multidrug ABC transporter ATPase</fullName>
    </recommendedName>
</protein>
<organism evidence="2 3">
    <name type="scientific">Curtobacterium herbarum</name>
    <dbReference type="NCBI Taxonomy" id="150122"/>
    <lineage>
        <taxon>Bacteria</taxon>
        <taxon>Bacillati</taxon>
        <taxon>Actinomycetota</taxon>
        <taxon>Actinomycetes</taxon>
        <taxon>Micrococcales</taxon>
        <taxon>Microbacteriaceae</taxon>
        <taxon>Curtobacterium</taxon>
    </lineage>
</organism>
<evidence type="ECO:0000313" key="2">
    <source>
        <dbReference type="EMBL" id="GAA1493597.1"/>
    </source>
</evidence>